<keyword evidence="2" id="KW-1185">Reference proteome</keyword>
<dbReference type="AlphaFoldDB" id="A0A1L9BAX7"/>
<dbReference type="EMBL" id="MPIN01000004">
    <property type="protein sequence ID" value="OJH39399.1"/>
    <property type="molecule type" value="Genomic_DNA"/>
</dbReference>
<name>A0A1L9BAX7_9BACT</name>
<accession>A0A1L9BAX7</accession>
<proteinExistence type="predicted"/>
<evidence type="ECO:0000313" key="2">
    <source>
        <dbReference type="Proteomes" id="UP000182229"/>
    </source>
</evidence>
<gene>
    <name evidence="1" type="ORF">BON30_17985</name>
</gene>
<reference evidence="1 2" key="2">
    <citation type="submission" date="2016-12" db="EMBL/GenBank/DDBJ databases">
        <title>Draft Genome Sequence of Cystobacter ferrugineus Strain Cbfe23.</title>
        <authorList>
            <person name="Akbar S."/>
            <person name="Dowd S.E."/>
            <person name="Stevens D.C."/>
        </authorList>
    </citation>
    <scope>NUCLEOTIDE SEQUENCE [LARGE SCALE GENOMIC DNA]</scope>
    <source>
        <strain evidence="1 2">Cbfe23</strain>
    </source>
</reference>
<evidence type="ECO:0000313" key="1">
    <source>
        <dbReference type="EMBL" id="OJH39399.1"/>
    </source>
</evidence>
<organism evidence="1 2">
    <name type="scientific">Cystobacter ferrugineus</name>
    <dbReference type="NCBI Taxonomy" id="83449"/>
    <lineage>
        <taxon>Bacteria</taxon>
        <taxon>Pseudomonadati</taxon>
        <taxon>Myxococcota</taxon>
        <taxon>Myxococcia</taxon>
        <taxon>Myxococcales</taxon>
        <taxon>Cystobacterineae</taxon>
        <taxon>Archangiaceae</taxon>
        <taxon>Cystobacter</taxon>
    </lineage>
</organism>
<sequence length="105" mass="11944">MALFRRAAQLLEGFTCLGNFVVIVYDDTERAVSRWVDDLLVEKLLSLRLRQDDVIHGNARSEEGNVVELVESLTYLDGPERFRTDGRVSILILLETEEDFDVLSG</sequence>
<comment type="caution">
    <text evidence="1">The sequence shown here is derived from an EMBL/GenBank/DDBJ whole genome shotgun (WGS) entry which is preliminary data.</text>
</comment>
<reference evidence="2" key="1">
    <citation type="submission" date="2016-11" db="EMBL/GenBank/DDBJ databases">
        <authorList>
            <person name="Shukria A."/>
            <person name="Stevens D.C."/>
        </authorList>
    </citation>
    <scope>NUCLEOTIDE SEQUENCE [LARGE SCALE GENOMIC DNA]</scope>
    <source>
        <strain evidence="2">Cbfe23</strain>
    </source>
</reference>
<dbReference type="Proteomes" id="UP000182229">
    <property type="component" value="Unassembled WGS sequence"/>
</dbReference>
<protein>
    <submittedName>
        <fullName evidence="1">Uncharacterized protein</fullName>
    </submittedName>
</protein>